<dbReference type="Gene3D" id="1.10.167.10">
    <property type="entry name" value="Regulator of G-protein Signalling 4, domain 2"/>
    <property type="match status" value="1"/>
</dbReference>
<feature type="compositionally biased region" description="Low complexity" evidence="2">
    <location>
        <begin position="1052"/>
        <end position="1063"/>
    </location>
</feature>
<dbReference type="InterPro" id="IPR036388">
    <property type="entry name" value="WH-like_DNA-bd_sf"/>
</dbReference>
<feature type="region of interest" description="Disordered" evidence="2">
    <location>
        <begin position="468"/>
        <end position="571"/>
    </location>
</feature>
<evidence type="ECO:0000313" key="5">
    <source>
        <dbReference type="Proteomes" id="UP000694843"/>
    </source>
</evidence>
<organism evidence="5 6">
    <name type="scientific">Hyalella azteca</name>
    <name type="common">Amphipod</name>
    <dbReference type="NCBI Taxonomy" id="294128"/>
    <lineage>
        <taxon>Eukaryota</taxon>
        <taxon>Metazoa</taxon>
        <taxon>Ecdysozoa</taxon>
        <taxon>Arthropoda</taxon>
        <taxon>Crustacea</taxon>
        <taxon>Multicrustacea</taxon>
        <taxon>Malacostraca</taxon>
        <taxon>Eumalacostraca</taxon>
        <taxon>Peracarida</taxon>
        <taxon>Amphipoda</taxon>
        <taxon>Senticaudata</taxon>
        <taxon>Talitrida</taxon>
        <taxon>Talitroidea</taxon>
        <taxon>Hyalellidae</taxon>
        <taxon>Hyalella</taxon>
    </lineage>
</organism>
<feature type="compositionally biased region" description="Low complexity" evidence="2">
    <location>
        <begin position="1026"/>
        <end position="1039"/>
    </location>
</feature>
<dbReference type="Gene3D" id="1.10.1240.60">
    <property type="match status" value="1"/>
</dbReference>
<dbReference type="InterPro" id="IPR036305">
    <property type="entry name" value="RGS_sf"/>
</dbReference>
<feature type="compositionally biased region" description="Polar residues" evidence="2">
    <location>
        <begin position="1293"/>
        <end position="1304"/>
    </location>
</feature>
<feature type="compositionally biased region" description="Polar residues" evidence="2">
    <location>
        <begin position="730"/>
        <end position="739"/>
    </location>
</feature>
<dbReference type="PRINTS" id="PR01301">
    <property type="entry name" value="RGSPROTEIN"/>
</dbReference>
<evidence type="ECO:0000259" key="4">
    <source>
        <dbReference type="PROSITE" id="PS50186"/>
    </source>
</evidence>
<dbReference type="InterPro" id="IPR040759">
    <property type="entry name" value="RGS_DHEX"/>
</dbReference>
<name>A0A979FJD9_HYAAZ</name>
<dbReference type="SMART" id="SM01224">
    <property type="entry name" value="G_gamma"/>
    <property type="match status" value="1"/>
</dbReference>
<dbReference type="SUPFAM" id="SSF48097">
    <property type="entry name" value="Regulator of G-protein signaling, RGS"/>
    <property type="match status" value="1"/>
</dbReference>
<dbReference type="InterPro" id="IPR044926">
    <property type="entry name" value="RGS_subdomain_2"/>
</dbReference>
<dbReference type="SUPFAM" id="SSF46785">
    <property type="entry name" value="Winged helix' DNA-binding domain"/>
    <property type="match status" value="1"/>
</dbReference>
<keyword evidence="1" id="KW-0734">Signal transduction inhibitor</keyword>
<dbReference type="RefSeq" id="XP_047736847.1">
    <property type="nucleotide sequence ID" value="XM_047880891.1"/>
</dbReference>
<feature type="compositionally biased region" description="Polar residues" evidence="2">
    <location>
        <begin position="911"/>
        <end position="939"/>
    </location>
</feature>
<dbReference type="InterPro" id="IPR016137">
    <property type="entry name" value="RGS"/>
</dbReference>
<dbReference type="OrthoDB" id="196547at2759"/>
<feature type="compositionally biased region" description="Basic residues" evidence="2">
    <location>
        <begin position="468"/>
        <end position="481"/>
    </location>
</feature>
<feature type="domain" description="DEP" evidence="4">
    <location>
        <begin position="52"/>
        <end position="89"/>
    </location>
</feature>
<dbReference type="InterPro" id="IPR015898">
    <property type="entry name" value="G-protein_gamma-like_dom"/>
</dbReference>
<evidence type="ECO:0000259" key="3">
    <source>
        <dbReference type="PROSITE" id="PS50132"/>
    </source>
</evidence>
<dbReference type="InterPro" id="IPR047016">
    <property type="entry name" value="RGS6/7/9/11"/>
</dbReference>
<dbReference type="GO" id="GO:0005886">
    <property type="term" value="C:plasma membrane"/>
    <property type="evidence" value="ECO:0007669"/>
    <property type="project" value="TreeGrafter"/>
</dbReference>
<dbReference type="GO" id="GO:0007186">
    <property type="term" value="P:G protein-coupled receptor signaling pathway"/>
    <property type="evidence" value="ECO:0007669"/>
    <property type="project" value="InterPro"/>
</dbReference>
<feature type="region of interest" description="Disordered" evidence="2">
    <location>
        <begin position="1292"/>
        <end position="1318"/>
    </location>
</feature>
<dbReference type="Gene3D" id="4.10.260.10">
    <property type="entry name" value="Transducin (heterotrimeric G protein), gamma chain"/>
    <property type="match status" value="1"/>
</dbReference>
<dbReference type="InterPro" id="IPR000591">
    <property type="entry name" value="DEP_dom"/>
</dbReference>
<dbReference type="GO" id="GO:0009968">
    <property type="term" value="P:negative regulation of signal transduction"/>
    <property type="evidence" value="ECO:0007669"/>
    <property type="project" value="UniProtKB-KW"/>
</dbReference>
<dbReference type="PROSITE" id="PS50132">
    <property type="entry name" value="RGS"/>
    <property type="match status" value="1"/>
</dbReference>
<feature type="compositionally biased region" description="Polar residues" evidence="2">
    <location>
        <begin position="482"/>
        <end position="491"/>
    </location>
</feature>
<feature type="region of interest" description="Disordered" evidence="2">
    <location>
        <begin position="1334"/>
        <end position="1362"/>
    </location>
</feature>
<feature type="region of interest" description="Disordered" evidence="2">
    <location>
        <begin position="876"/>
        <end position="971"/>
    </location>
</feature>
<dbReference type="SMART" id="SM00315">
    <property type="entry name" value="RGS"/>
    <property type="match status" value="1"/>
</dbReference>
<reference evidence="6" key="1">
    <citation type="submission" date="2025-08" db="UniProtKB">
        <authorList>
            <consortium name="RefSeq"/>
        </authorList>
    </citation>
    <scope>IDENTIFICATION</scope>
    <source>
        <tissue evidence="6">Whole organism</tissue>
    </source>
</reference>
<dbReference type="Pfam" id="PF00631">
    <property type="entry name" value="G-gamma"/>
    <property type="match status" value="1"/>
</dbReference>
<dbReference type="CDD" id="cd04450">
    <property type="entry name" value="DEP_RGS7-like"/>
    <property type="match status" value="1"/>
</dbReference>
<dbReference type="PANTHER" id="PTHR45746:SF5">
    <property type="entry name" value="REGULATOR OF G-PROTEIN SIGNALING 7"/>
    <property type="match status" value="1"/>
</dbReference>
<dbReference type="Pfam" id="PF00615">
    <property type="entry name" value="RGS"/>
    <property type="match status" value="1"/>
</dbReference>
<dbReference type="InterPro" id="IPR036390">
    <property type="entry name" value="WH_DNA-bd_sf"/>
</dbReference>
<dbReference type="GO" id="GO:0005737">
    <property type="term" value="C:cytoplasm"/>
    <property type="evidence" value="ECO:0007669"/>
    <property type="project" value="TreeGrafter"/>
</dbReference>
<feature type="compositionally biased region" description="Low complexity" evidence="2">
    <location>
        <begin position="876"/>
        <end position="885"/>
    </location>
</feature>
<gene>
    <name evidence="6" type="primary">LOC108666863</name>
</gene>
<accession>A0A979FJD9</accession>
<proteinExistence type="predicted"/>
<feature type="compositionally biased region" description="Basic residues" evidence="2">
    <location>
        <begin position="944"/>
        <end position="953"/>
    </location>
</feature>
<feature type="compositionally biased region" description="Low complexity" evidence="2">
    <location>
        <begin position="590"/>
        <end position="614"/>
    </location>
</feature>
<dbReference type="Pfam" id="PF18148">
    <property type="entry name" value="RGS_DHEX"/>
    <property type="match status" value="1"/>
</dbReference>
<dbReference type="InterPro" id="IPR036284">
    <property type="entry name" value="GGL_sf"/>
</dbReference>
<dbReference type="InterPro" id="IPR047017">
    <property type="entry name" value="RGS6/7/9/11_DHEX_sf"/>
</dbReference>
<dbReference type="Proteomes" id="UP000694843">
    <property type="component" value="Unplaced"/>
</dbReference>
<dbReference type="GO" id="GO:0035556">
    <property type="term" value="P:intracellular signal transduction"/>
    <property type="evidence" value="ECO:0007669"/>
    <property type="project" value="InterPro"/>
</dbReference>
<feature type="compositionally biased region" description="Basic and acidic residues" evidence="2">
    <location>
        <begin position="1007"/>
        <end position="1023"/>
    </location>
</feature>
<dbReference type="SUPFAM" id="SSF48670">
    <property type="entry name" value="Transducin (heterotrimeric G protein), gamma chain"/>
    <property type="match status" value="1"/>
</dbReference>
<feature type="compositionally biased region" description="Polar residues" evidence="2">
    <location>
        <begin position="552"/>
        <end position="571"/>
    </location>
</feature>
<evidence type="ECO:0000256" key="1">
    <source>
        <dbReference type="ARBA" id="ARBA00022700"/>
    </source>
</evidence>
<feature type="compositionally biased region" description="Basic and acidic residues" evidence="2">
    <location>
        <begin position="708"/>
        <end position="729"/>
    </location>
</feature>
<feature type="compositionally biased region" description="Basic and acidic residues" evidence="2">
    <location>
        <begin position="1082"/>
        <end position="1106"/>
    </location>
</feature>
<feature type="region of interest" description="Disordered" evidence="2">
    <location>
        <begin position="687"/>
        <end position="748"/>
    </location>
</feature>
<sequence length="1390" mass="156813">MEGRQHPPVHVYTSLPAPNAAKAGVAAASNNQLPRPPVFSKMEALVREMQDPDTGIPIRSQKLFLTSIPSAFMGYDLVEWLMERLDLEDSGNGELPLLLPYSSPYSLYRFQTPYYWPSQNHTADTTDYAIYLTKRLFRNKQKHGLEEYELETYAKLKKGLQHKWDFVTMQAEEQMRLSKERKKGDKIVTDSQERAYWRVYRPPQGFTNCLEVAPVPDRANMANRVRMKSVQLLQYEIEWLTKGLDRTRSKVSVASEALISHCEVFVDYDPFLVTPHPSNPWVSDDEEFWLLNDDYSGSSMMTMTMHPSNPWVSDDEEFWLLNDDYTDAPTEMRVKRWAISFQELISDPLGMTEFTNYLRKEYSHENIRFWQAVNELRYGPASNMTEAVESIYEEFLKPGAPCEINIDGKTMEETQLQRKQPSRYTYDLASEHVYALLLKKDCYPRFLRSEDYKTLLANALQPSAKKPRFFHLKSGPGRKKTSTSAGTSNSLALVAVTPQPLKRHGSDEHQGGAAPPRTDAGGVHIGSTPTPPLSSHKLECDPPYRGDLPTQRIVSQSKDVSSSYTSGESQDAAMSSICPWDTAEASNVCPWETSDPPPTSTSSRTPTSQPSSLPLIQQKSFRLESSTTHLKGKPPDRSVSVDVCSMGQNRGNLMGAAAQVSPTGPSYLPPSASESKVTLNICPWESQDLPQKPQEKSRSVDVEVCPWDQRDDDDKNSTDHAFPSDRELSGSKSPSISSTHESKGVVGDASMQQTEIEKVHGTSPSLSLQNLHQLSASQSSQDVALRQQAYQLSTDLSNVKIEIDQSLENNRKASHRELSASASVPCTSILGHQANLDYSVRSGHSSEEYEVEPTQAATTPVTVSYNISDMASSSCEKSESVSLGSQMESQKQHDPKYVTSKPPMAKIQIPRTVSVSSQTQTDPIIQHKTNQQTQYPSRDSSFRHSSKHGHKQSKQVAVPYAVDYPPTSHSHVQQIQMKQVLNRSQQFQAQLDRQKFEVDYENYSLEKPQHVKDDTAVQRKHSEPNQSKYSQQHRQQQFYHSKDDLEDHQRWQQRQARVQQQPAEQRERRDDEPLSGISSYDQQRRGEGIAAQRRADQQREIEHQQREQQNVLVEEQLRRGERHEHQRLSRQHEVQLHGEQPLMPKFNSINLPERPVSLQHYCEIEHGEPQSHRNRMKEFAGEEKQRLLMRGLEYEKTSELEPYSSIPSLSTMSQDSSSSSRELLHIVQTSSTHVQPQMSSSQVHQHKMCPTSVSTSYSTSLVQYVGAPEPLSSVTKISSANYTSPIVGRTPVVSVSQESSSRTGSDVAGPSGQIQVETSSGRIQIATSVSQKLCSRTSDEPVSSQPSLPKSTEAPNKVWDDPADICPWEDEERCRVDAPFVKTYATLGYL</sequence>
<evidence type="ECO:0000313" key="6">
    <source>
        <dbReference type="RefSeq" id="XP_047736847.1"/>
    </source>
</evidence>
<dbReference type="GO" id="GO:0043005">
    <property type="term" value="C:neuron projection"/>
    <property type="evidence" value="ECO:0007669"/>
    <property type="project" value="TreeGrafter"/>
</dbReference>
<evidence type="ECO:0000256" key="2">
    <source>
        <dbReference type="SAM" id="MobiDB-lite"/>
    </source>
</evidence>
<dbReference type="GO" id="GO:0008277">
    <property type="term" value="P:regulation of G protein-coupled receptor signaling pathway"/>
    <property type="evidence" value="ECO:0007669"/>
    <property type="project" value="InterPro"/>
</dbReference>
<dbReference type="PANTHER" id="PTHR45746">
    <property type="entry name" value="LP21163P"/>
    <property type="match status" value="1"/>
</dbReference>
<feature type="domain" description="RGS" evidence="3">
    <location>
        <begin position="340"/>
        <end position="456"/>
    </location>
</feature>
<dbReference type="GeneID" id="108666863"/>
<keyword evidence="5" id="KW-1185">Reference proteome</keyword>
<dbReference type="PROSITE" id="PS50186">
    <property type="entry name" value="DEP"/>
    <property type="match status" value="1"/>
</dbReference>
<dbReference type="GO" id="GO:0005096">
    <property type="term" value="F:GTPase activator activity"/>
    <property type="evidence" value="ECO:0007669"/>
    <property type="project" value="TreeGrafter"/>
</dbReference>
<protein>
    <submittedName>
        <fullName evidence="6">Uncharacterized protein LOC108666863</fullName>
    </submittedName>
</protein>
<feature type="compositionally biased region" description="Basic and acidic residues" evidence="2">
    <location>
        <begin position="1040"/>
        <end position="1050"/>
    </location>
</feature>
<dbReference type="CDD" id="cd00068">
    <property type="entry name" value="GGL"/>
    <property type="match status" value="1"/>
</dbReference>
<dbReference type="KEGG" id="hazt:108666863"/>
<feature type="region of interest" description="Disordered" evidence="2">
    <location>
        <begin position="1005"/>
        <end position="1109"/>
    </location>
</feature>
<dbReference type="SMART" id="SM00224">
    <property type="entry name" value="GGL"/>
    <property type="match status" value="1"/>
</dbReference>
<dbReference type="Gene3D" id="1.10.10.10">
    <property type="entry name" value="Winged helix-like DNA-binding domain superfamily/Winged helix DNA-binding domain"/>
    <property type="match status" value="1"/>
</dbReference>
<feature type="compositionally biased region" description="Polar residues" evidence="2">
    <location>
        <begin position="1334"/>
        <end position="1354"/>
    </location>
</feature>
<feature type="region of interest" description="Disordered" evidence="2">
    <location>
        <begin position="587"/>
        <end position="615"/>
    </location>
</feature>